<evidence type="ECO:0000313" key="1">
    <source>
        <dbReference type="EMBL" id="QGG46945.1"/>
    </source>
</evidence>
<accession>A0A5Q2N2Z6</accession>
<dbReference type="RefSeq" id="WP_153724427.1">
    <property type="nucleotide sequence ID" value="NZ_CP045875.1"/>
</dbReference>
<proteinExistence type="predicted"/>
<name>A0A5Q2N2Z6_9FIRM</name>
<organism evidence="1 2">
    <name type="scientific">Heliorestis convoluta</name>
    <dbReference type="NCBI Taxonomy" id="356322"/>
    <lineage>
        <taxon>Bacteria</taxon>
        <taxon>Bacillati</taxon>
        <taxon>Bacillota</taxon>
        <taxon>Clostridia</taxon>
        <taxon>Eubacteriales</taxon>
        <taxon>Heliobacteriaceae</taxon>
        <taxon>Heliorestis</taxon>
    </lineage>
</organism>
<evidence type="ECO:0000313" key="2">
    <source>
        <dbReference type="Proteomes" id="UP000366051"/>
    </source>
</evidence>
<reference evidence="2" key="1">
    <citation type="submission" date="2019-11" db="EMBL/GenBank/DDBJ databases">
        <title>Genome sequence of Heliorestis convoluta strain HH, an alkaliphilic and minimalistic phototrophic bacterium from a soda lake in Egypt.</title>
        <authorList>
            <person name="Dewey E.D."/>
            <person name="Stokes L.M."/>
            <person name="Burchell B.M."/>
            <person name="Shaffer K.N."/>
            <person name="Huntington A.M."/>
            <person name="Baker J.M."/>
            <person name="Nadendla S."/>
            <person name="Giglio M.G."/>
            <person name="Touchman J.W."/>
            <person name="Blankenship R.E."/>
            <person name="Madigan M.T."/>
            <person name="Sattley W.M."/>
        </authorList>
    </citation>
    <scope>NUCLEOTIDE SEQUENCE [LARGE SCALE GENOMIC DNA]</scope>
    <source>
        <strain evidence="2">HH</strain>
    </source>
</reference>
<dbReference type="SUPFAM" id="SSF102705">
    <property type="entry name" value="NIF3 (NGG1p interacting factor 3)-like"/>
    <property type="match status" value="1"/>
</dbReference>
<dbReference type="KEGG" id="hcv:FTV88_0769"/>
<keyword evidence="2" id="KW-1185">Reference proteome</keyword>
<dbReference type="InterPro" id="IPR036069">
    <property type="entry name" value="DUF34/NIF3_sf"/>
</dbReference>
<sequence length="325" mass="36940">MQLGEIYRWLVQKGKEADVRTEEELDLLAEERKEKFRKSKDKGLILSEDQDWDNPYGDTKILYGSEERYVSRALVGIDVDGSEFLLADKERQRCEPIDLIITHHPQGRAQIQLFQVMKVQEEMLYEAGVPINVAEALMSQRINEVQRALLPANHQKNVDLARILDIPFLAVHSPADNQVQKYLTNYLIKENKEHDEKQKIKDIIEMLLDLPEYRQAAQYGMVPQVIAGNPQNRTGKLYIKMNGGTAGPEKSIDELAKAGIGTIICMHLPEAQRKRAAELHLRVIVAGHMASDSLGMNLLMDGLEKKGVEIIPCGGFIRHRRETPQ</sequence>
<dbReference type="Proteomes" id="UP000366051">
    <property type="component" value="Chromosome"/>
</dbReference>
<gene>
    <name evidence="1" type="ORF">FTV88_0769</name>
</gene>
<dbReference type="OrthoDB" id="9798371at2"/>
<dbReference type="AlphaFoldDB" id="A0A5Q2N2Z6"/>
<protein>
    <submittedName>
        <fullName evidence="1">NIF3 (NGG1p interacting factor 3)-like protein, putative</fullName>
    </submittedName>
</protein>
<dbReference type="EMBL" id="CP045875">
    <property type="protein sequence ID" value="QGG46945.1"/>
    <property type="molecule type" value="Genomic_DNA"/>
</dbReference>